<accession>A0A0A9FNB6</accession>
<dbReference type="AlphaFoldDB" id="A0A0A9FNB6"/>
<dbReference type="EMBL" id="GBRH01183586">
    <property type="protein sequence ID" value="JAE14310.1"/>
    <property type="molecule type" value="Transcribed_RNA"/>
</dbReference>
<proteinExistence type="predicted"/>
<name>A0A0A9FNB6_ARUDO</name>
<organism evidence="1">
    <name type="scientific">Arundo donax</name>
    <name type="common">Giant reed</name>
    <name type="synonym">Donax arundinaceus</name>
    <dbReference type="NCBI Taxonomy" id="35708"/>
    <lineage>
        <taxon>Eukaryota</taxon>
        <taxon>Viridiplantae</taxon>
        <taxon>Streptophyta</taxon>
        <taxon>Embryophyta</taxon>
        <taxon>Tracheophyta</taxon>
        <taxon>Spermatophyta</taxon>
        <taxon>Magnoliopsida</taxon>
        <taxon>Liliopsida</taxon>
        <taxon>Poales</taxon>
        <taxon>Poaceae</taxon>
        <taxon>PACMAD clade</taxon>
        <taxon>Arundinoideae</taxon>
        <taxon>Arundineae</taxon>
        <taxon>Arundo</taxon>
    </lineage>
</organism>
<reference evidence="1" key="2">
    <citation type="journal article" date="2015" name="Data Brief">
        <title>Shoot transcriptome of the giant reed, Arundo donax.</title>
        <authorList>
            <person name="Barrero R.A."/>
            <person name="Guerrero F.D."/>
            <person name="Moolhuijzen P."/>
            <person name="Goolsby J.A."/>
            <person name="Tidwell J."/>
            <person name="Bellgard S.E."/>
            <person name="Bellgard M.I."/>
        </authorList>
    </citation>
    <scope>NUCLEOTIDE SEQUENCE</scope>
    <source>
        <tissue evidence="1">Shoot tissue taken approximately 20 cm above the soil surface</tissue>
    </source>
</reference>
<reference evidence="1" key="1">
    <citation type="submission" date="2014-09" db="EMBL/GenBank/DDBJ databases">
        <authorList>
            <person name="Magalhaes I.L.F."/>
            <person name="Oliveira U."/>
            <person name="Santos F.R."/>
            <person name="Vidigal T.H.D.A."/>
            <person name="Brescovit A.D."/>
            <person name="Santos A.J."/>
        </authorList>
    </citation>
    <scope>NUCLEOTIDE SEQUENCE</scope>
    <source>
        <tissue evidence="1">Shoot tissue taken approximately 20 cm above the soil surface</tissue>
    </source>
</reference>
<evidence type="ECO:0000313" key="1">
    <source>
        <dbReference type="EMBL" id="JAE14310.1"/>
    </source>
</evidence>
<sequence length="25" mass="3053">MISHFCRNKKHYSWTYISMSMSSLN</sequence>
<protein>
    <submittedName>
        <fullName evidence="1">Uncharacterized protein</fullName>
    </submittedName>
</protein>